<dbReference type="OrthoDB" id="7794186at2"/>
<keyword evidence="2" id="KW-1185">Reference proteome</keyword>
<organism evidence="1 2">
    <name type="scientific">Subsaximicrobium wynnwilliamsii</name>
    <dbReference type="NCBI Taxonomy" id="291179"/>
    <lineage>
        <taxon>Bacteria</taxon>
        <taxon>Pseudomonadati</taxon>
        <taxon>Bacteroidota</taxon>
        <taxon>Flavobacteriia</taxon>
        <taxon>Flavobacteriales</taxon>
        <taxon>Flavobacteriaceae</taxon>
        <taxon>Subsaximicrobium</taxon>
    </lineage>
</organism>
<evidence type="ECO:0000313" key="1">
    <source>
        <dbReference type="EMBL" id="TXD90149.1"/>
    </source>
</evidence>
<dbReference type="RefSeq" id="WP_147085543.1">
    <property type="nucleotide sequence ID" value="NZ_VORM01000004.1"/>
</dbReference>
<evidence type="ECO:0000313" key="2">
    <source>
        <dbReference type="Proteomes" id="UP000321578"/>
    </source>
</evidence>
<accession>A0A5C6ZJZ5</accession>
<proteinExistence type="predicted"/>
<comment type="caution">
    <text evidence="1">The sequence shown here is derived from an EMBL/GenBank/DDBJ whole genome shotgun (WGS) entry which is preliminary data.</text>
</comment>
<dbReference type="AlphaFoldDB" id="A0A5C6ZJZ5"/>
<name>A0A5C6ZJZ5_9FLAO</name>
<dbReference type="EMBL" id="VORO01000004">
    <property type="protein sequence ID" value="TXD90149.1"/>
    <property type="molecule type" value="Genomic_DNA"/>
</dbReference>
<reference evidence="1 2" key="1">
    <citation type="submission" date="2019-08" db="EMBL/GenBank/DDBJ databases">
        <title>Genomes of Subsaximicrobium wynnwilliamsii strains.</title>
        <authorList>
            <person name="Bowman J.P."/>
        </authorList>
    </citation>
    <scope>NUCLEOTIDE SEQUENCE [LARGE SCALE GENOMIC DNA]</scope>
    <source>
        <strain evidence="1 2">2-80-2</strain>
    </source>
</reference>
<dbReference type="Proteomes" id="UP000321578">
    <property type="component" value="Unassembled WGS sequence"/>
</dbReference>
<gene>
    <name evidence="1" type="ORF">ESY86_05225</name>
</gene>
<sequence length="121" mass="13322">MISFLLLTTSSQSQQSTSKANDRLRVEAETGNPTSVINDGYIELNVLGGTPPFSFKWSNRETALESNKASGLVEGIPYEVIITDSQNKSISRSYTVKAQSITETFNSKFDPLFTLMSSVLF</sequence>
<protein>
    <submittedName>
        <fullName evidence="1">Uncharacterized protein</fullName>
    </submittedName>
</protein>